<name>A0A4Z2JAA1_9TELE</name>
<evidence type="ECO:0000313" key="3">
    <source>
        <dbReference type="Proteomes" id="UP000314294"/>
    </source>
</evidence>
<proteinExistence type="predicted"/>
<gene>
    <name evidence="2" type="ORF">EYF80_002477</name>
</gene>
<evidence type="ECO:0000256" key="1">
    <source>
        <dbReference type="SAM" id="MobiDB-lite"/>
    </source>
</evidence>
<dbReference type="AlphaFoldDB" id="A0A4Z2JAA1"/>
<organism evidence="2 3">
    <name type="scientific">Liparis tanakae</name>
    <name type="common">Tanaka's snailfish</name>
    <dbReference type="NCBI Taxonomy" id="230148"/>
    <lineage>
        <taxon>Eukaryota</taxon>
        <taxon>Metazoa</taxon>
        <taxon>Chordata</taxon>
        <taxon>Craniata</taxon>
        <taxon>Vertebrata</taxon>
        <taxon>Euteleostomi</taxon>
        <taxon>Actinopterygii</taxon>
        <taxon>Neopterygii</taxon>
        <taxon>Teleostei</taxon>
        <taxon>Neoteleostei</taxon>
        <taxon>Acanthomorphata</taxon>
        <taxon>Eupercaria</taxon>
        <taxon>Perciformes</taxon>
        <taxon>Cottioidei</taxon>
        <taxon>Cottales</taxon>
        <taxon>Liparidae</taxon>
        <taxon>Liparis</taxon>
    </lineage>
</organism>
<sequence length="214" mass="23399">MPLTCSRQRRRGCRRLNPETRGAESMPRTTEPGGRTGTRAPGSALAPHRTSTQHKDTRCPQTADRCGVERYGRPVRETSATFRLTFPPFCLELSGLSLRPDEKLLKVPGDVRPVDGTPNQKLGVLHEGGGVIIRIGELVFEVGKDWMCACPVDVTLLKDCEAGLKAAARTNMLQGIQDLTIAAVLLQNRAQAFRMVSQSEPSLPFSSSRAAFSR</sequence>
<dbReference type="EMBL" id="SRLO01000011">
    <property type="protein sequence ID" value="TNN87275.1"/>
    <property type="molecule type" value="Genomic_DNA"/>
</dbReference>
<evidence type="ECO:0000313" key="2">
    <source>
        <dbReference type="EMBL" id="TNN87275.1"/>
    </source>
</evidence>
<feature type="compositionally biased region" description="Low complexity" evidence="1">
    <location>
        <begin position="27"/>
        <end position="42"/>
    </location>
</feature>
<dbReference type="Proteomes" id="UP000314294">
    <property type="component" value="Unassembled WGS sequence"/>
</dbReference>
<protein>
    <submittedName>
        <fullName evidence="2">Uncharacterized protein</fullName>
    </submittedName>
</protein>
<reference evidence="2 3" key="1">
    <citation type="submission" date="2019-03" db="EMBL/GenBank/DDBJ databases">
        <title>First draft genome of Liparis tanakae, snailfish: a comprehensive survey of snailfish specific genes.</title>
        <authorList>
            <person name="Kim W."/>
            <person name="Song I."/>
            <person name="Jeong J.-H."/>
            <person name="Kim D."/>
            <person name="Kim S."/>
            <person name="Ryu S."/>
            <person name="Song J.Y."/>
            <person name="Lee S.K."/>
        </authorList>
    </citation>
    <scope>NUCLEOTIDE SEQUENCE [LARGE SCALE GENOMIC DNA]</scope>
    <source>
        <tissue evidence="2">Muscle</tissue>
    </source>
</reference>
<feature type="region of interest" description="Disordered" evidence="1">
    <location>
        <begin position="1"/>
        <end position="62"/>
    </location>
</feature>
<comment type="caution">
    <text evidence="2">The sequence shown here is derived from an EMBL/GenBank/DDBJ whole genome shotgun (WGS) entry which is preliminary data.</text>
</comment>
<accession>A0A4Z2JAA1</accession>
<keyword evidence="3" id="KW-1185">Reference proteome</keyword>